<gene>
    <name evidence="17" type="ORF">ED208_01985</name>
</gene>
<evidence type="ECO:0000256" key="11">
    <source>
        <dbReference type="PROSITE-ProRule" id="PRU01360"/>
    </source>
</evidence>
<keyword evidence="4" id="KW-0410">Iron transport</keyword>
<keyword evidence="18" id="KW-1185">Reference proteome</keyword>
<evidence type="ECO:0000256" key="12">
    <source>
        <dbReference type="PROSITE-ProRule" id="PRU10143"/>
    </source>
</evidence>
<dbReference type="Pfam" id="PF00593">
    <property type="entry name" value="TonB_dep_Rec_b-barrel"/>
    <property type="match status" value="1"/>
</dbReference>
<evidence type="ECO:0000256" key="3">
    <source>
        <dbReference type="ARBA" id="ARBA00022452"/>
    </source>
</evidence>
<keyword evidence="3 11" id="KW-1134">Transmembrane beta strand</keyword>
<sequence>MRYRKTRRGLRASGLLLGWLSAPLAQAQEPPSASADSIPVQSLEAAPAPAQPAERALAPTTALETVVVTAQKREASLQKTPISLLAFDSRKLETLDIRGVGDLASQVPAMTVDPFPTNNAQLRLFIRGVGLIDAQVTQDAAVGVYIDGIYIARSAGLALDVADLARVEVLRGPQGTLYGRNATGGAVNLITRRPSTQGFSSTESLSYGSRNSLSAKAAVNVPLSENLAVKLAAIRSTRDGFVENLGPGGEFGDHRDLGLRFDARWQPATALTANYSYDYSDVGNYNQLFQAVLPSVTTHGSADLFKAHAQSQTVYSQRRLDALATSAPLAESSTEVSGHALTLAYDFGGYELKYLGAYRQLDDSTYSDLGGGLGSQTYRLDTQAYSGPAATMANGGPTPLQIPRVFQDQWSHELQLSGKWFDEQLDLVAGVYAFEENGGEDGRPLHHILHSVIDPSGQVPLPPAIAQVLGGLTGAVNPQLVSFRDYLFGIRNEAQAFYTQATWSPDWFQRRLHLTAGFRHSRDRRYALKDSHSRQYIQVEQNGQGFAVELPESSGTDTFDNVQASSRYSDNSPSFNVQYELSESATLYLSAARAYKSGGFNVRDPQISGASGAASDGSDYGFGFVEGFKPETVQSTELGIKSEWLGRRLRLNGDVFRSDYRDQQINFLIPGTVSDSKTLNAGRSRISGLELDLTALLAPGMVLGLNYALLDAQTLEVLDLDGNNVADRYPFSSAPRHSGSASLDWTFLKRGWGNLRAYLGYNYTGLRQGSASLRDYRDGAQVPAYGLLTGQIGVSSFRLGGKGRLDVALYGRNLLDEEYVAIAIDNTPQADRAVVFGEPRSLGVNLIYRYR</sequence>
<feature type="chain" id="PRO_5018139736" evidence="14">
    <location>
        <begin position="28"/>
        <end position="851"/>
    </location>
</feature>
<evidence type="ECO:0000313" key="17">
    <source>
        <dbReference type="EMBL" id="ROH93316.1"/>
    </source>
</evidence>
<dbReference type="GO" id="GO:0006826">
    <property type="term" value="P:iron ion transport"/>
    <property type="evidence" value="ECO:0007669"/>
    <property type="project" value="UniProtKB-KW"/>
</dbReference>
<name>A0A3N0VKM3_9GAMM</name>
<feature type="short sequence motif" description="TonB box" evidence="12">
    <location>
        <begin position="65"/>
        <end position="71"/>
    </location>
</feature>
<evidence type="ECO:0000256" key="6">
    <source>
        <dbReference type="ARBA" id="ARBA00023004"/>
    </source>
</evidence>
<dbReference type="InterPro" id="IPR000531">
    <property type="entry name" value="Beta-barrel_TonB"/>
</dbReference>
<evidence type="ECO:0000259" key="15">
    <source>
        <dbReference type="Pfam" id="PF00593"/>
    </source>
</evidence>
<keyword evidence="6" id="KW-0408">Iron</keyword>
<accession>A0A3N0VKM3</accession>
<evidence type="ECO:0000256" key="14">
    <source>
        <dbReference type="SAM" id="SignalP"/>
    </source>
</evidence>
<feature type="domain" description="TonB-dependent receptor-like beta-barrel" evidence="15">
    <location>
        <begin position="331"/>
        <end position="814"/>
    </location>
</feature>
<evidence type="ECO:0000256" key="4">
    <source>
        <dbReference type="ARBA" id="ARBA00022496"/>
    </source>
</evidence>
<comment type="similarity">
    <text evidence="11 13">Belongs to the TonB-dependent receptor family.</text>
</comment>
<evidence type="ECO:0000256" key="1">
    <source>
        <dbReference type="ARBA" id="ARBA00004571"/>
    </source>
</evidence>
<dbReference type="PROSITE" id="PS52016">
    <property type="entry name" value="TONB_DEPENDENT_REC_3"/>
    <property type="match status" value="1"/>
</dbReference>
<dbReference type="InterPro" id="IPR010916">
    <property type="entry name" value="TonB_box_CS"/>
</dbReference>
<dbReference type="Pfam" id="PF07715">
    <property type="entry name" value="Plug"/>
    <property type="match status" value="1"/>
</dbReference>
<evidence type="ECO:0000256" key="7">
    <source>
        <dbReference type="ARBA" id="ARBA00023065"/>
    </source>
</evidence>
<dbReference type="PROSITE" id="PS00430">
    <property type="entry name" value="TONB_DEPENDENT_REC_1"/>
    <property type="match status" value="1"/>
</dbReference>
<keyword evidence="5 11" id="KW-0812">Transmembrane</keyword>
<keyword evidence="14" id="KW-0732">Signal</keyword>
<reference evidence="17 18" key="1">
    <citation type="submission" date="2018-10" db="EMBL/GenBank/DDBJ databases">
        <authorList>
            <person name="Chen W.-M."/>
        </authorList>
    </citation>
    <scope>NUCLEOTIDE SEQUENCE [LARGE SCALE GENOMIC DNA]</scope>
    <source>
        <strain evidence="17 18">THS-13</strain>
    </source>
</reference>
<dbReference type="Gene3D" id="2.40.170.20">
    <property type="entry name" value="TonB-dependent receptor, beta-barrel domain"/>
    <property type="match status" value="1"/>
</dbReference>
<keyword evidence="2 11" id="KW-0813">Transport</keyword>
<keyword evidence="17" id="KW-0675">Receptor</keyword>
<evidence type="ECO:0000313" key="18">
    <source>
        <dbReference type="Proteomes" id="UP000282106"/>
    </source>
</evidence>
<feature type="signal peptide" evidence="14">
    <location>
        <begin position="1"/>
        <end position="27"/>
    </location>
</feature>
<evidence type="ECO:0000256" key="2">
    <source>
        <dbReference type="ARBA" id="ARBA00022448"/>
    </source>
</evidence>
<evidence type="ECO:0000256" key="10">
    <source>
        <dbReference type="ARBA" id="ARBA00023237"/>
    </source>
</evidence>
<organism evidence="17 18">
    <name type="scientific">Stagnimonas aquatica</name>
    <dbReference type="NCBI Taxonomy" id="2689987"/>
    <lineage>
        <taxon>Bacteria</taxon>
        <taxon>Pseudomonadati</taxon>
        <taxon>Pseudomonadota</taxon>
        <taxon>Gammaproteobacteria</taxon>
        <taxon>Nevskiales</taxon>
        <taxon>Nevskiaceae</taxon>
        <taxon>Stagnimonas</taxon>
    </lineage>
</organism>
<dbReference type="InterPro" id="IPR039426">
    <property type="entry name" value="TonB-dep_rcpt-like"/>
</dbReference>
<evidence type="ECO:0000256" key="5">
    <source>
        <dbReference type="ARBA" id="ARBA00022692"/>
    </source>
</evidence>
<keyword evidence="10 11" id="KW-0998">Cell outer membrane</keyword>
<protein>
    <submittedName>
        <fullName evidence="17">TonB-dependent receptor</fullName>
    </submittedName>
</protein>
<dbReference type="PANTHER" id="PTHR32552">
    <property type="entry name" value="FERRICHROME IRON RECEPTOR-RELATED"/>
    <property type="match status" value="1"/>
</dbReference>
<comment type="subcellular location">
    <subcellularLocation>
        <location evidence="1 11">Cell outer membrane</location>
        <topology evidence="1 11">Multi-pass membrane protein</topology>
    </subcellularLocation>
</comment>
<dbReference type="AlphaFoldDB" id="A0A3N0VKM3"/>
<keyword evidence="9 11" id="KW-0472">Membrane</keyword>
<dbReference type="EMBL" id="RJVO01000001">
    <property type="protein sequence ID" value="ROH93316.1"/>
    <property type="molecule type" value="Genomic_DNA"/>
</dbReference>
<evidence type="ECO:0000256" key="9">
    <source>
        <dbReference type="ARBA" id="ARBA00023136"/>
    </source>
</evidence>
<evidence type="ECO:0000259" key="16">
    <source>
        <dbReference type="Pfam" id="PF07715"/>
    </source>
</evidence>
<evidence type="ECO:0000256" key="8">
    <source>
        <dbReference type="ARBA" id="ARBA00023077"/>
    </source>
</evidence>
<keyword evidence="8 12" id="KW-0798">TonB box</keyword>
<dbReference type="InParanoid" id="A0A3N0VKM3"/>
<dbReference type="InterPro" id="IPR036942">
    <property type="entry name" value="Beta-barrel_TonB_sf"/>
</dbReference>
<dbReference type="RefSeq" id="WP_123210171.1">
    <property type="nucleotide sequence ID" value="NZ_RJVO01000001.1"/>
</dbReference>
<evidence type="ECO:0000256" key="13">
    <source>
        <dbReference type="RuleBase" id="RU003357"/>
    </source>
</evidence>
<dbReference type="Proteomes" id="UP000282106">
    <property type="component" value="Unassembled WGS sequence"/>
</dbReference>
<feature type="domain" description="TonB-dependent receptor plug" evidence="16">
    <location>
        <begin position="77"/>
        <end position="186"/>
    </location>
</feature>
<dbReference type="PANTHER" id="PTHR32552:SF81">
    <property type="entry name" value="TONB-DEPENDENT OUTER MEMBRANE RECEPTOR"/>
    <property type="match status" value="1"/>
</dbReference>
<proteinExistence type="inferred from homology"/>
<comment type="caution">
    <text evidence="17">The sequence shown here is derived from an EMBL/GenBank/DDBJ whole genome shotgun (WGS) entry which is preliminary data.</text>
</comment>
<dbReference type="GO" id="GO:0009279">
    <property type="term" value="C:cell outer membrane"/>
    <property type="evidence" value="ECO:0007669"/>
    <property type="project" value="UniProtKB-SubCell"/>
</dbReference>
<dbReference type="SUPFAM" id="SSF56935">
    <property type="entry name" value="Porins"/>
    <property type="match status" value="1"/>
</dbReference>
<keyword evidence="7" id="KW-0406">Ion transport</keyword>
<dbReference type="InterPro" id="IPR012910">
    <property type="entry name" value="Plug_dom"/>
</dbReference>